<dbReference type="SUPFAM" id="SSF52540">
    <property type="entry name" value="P-loop containing nucleoside triphosphate hydrolases"/>
    <property type="match status" value="1"/>
</dbReference>
<keyword evidence="9 11" id="KW-1133">Transmembrane helix</keyword>
<evidence type="ECO:0000256" key="4">
    <source>
        <dbReference type="ARBA" id="ARBA00022448"/>
    </source>
</evidence>
<keyword evidence="6 11" id="KW-0812">Transmembrane</keyword>
<dbReference type="NCBIfam" id="TIGR01726">
    <property type="entry name" value="HEQRo_perm_3TM"/>
    <property type="match status" value="1"/>
</dbReference>
<keyword evidence="15" id="KW-1185">Reference proteome</keyword>
<dbReference type="EMBL" id="BAAALN010000005">
    <property type="protein sequence ID" value="GAA1231191.1"/>
    <property type="molecule type" value="Genomic_DNA"/>
</dbReference>
<feature type="domain" description="ABC transmembrane type-1" evidence="13">
    <location>
        <begin position="17"/>
        <end position="213"/>
    </location>
</feature>
<dbReference type="CDD" id="cd06261">
    <property type="entry name" value="TM_PBP2"/>
    <property type="match status" value="1"/>
</dbReference>
<proteinExistence type="inferred from homology"/>
<comment type="similarity">
    <text evidence="3">Belongs to the ABC transporter superfamily.</text>
</comment>
<dbReference type="Gene3D" id="3.40.50.300">
    <property type="entry name" value="P-loop containing nucleotide triphosphate hydrolases"/>
    <property type="match status" value="1"/>
</dbReference>
<gene>
    <name evidence="14" type="ORF">GCM10009676_12660</name>
</gene>
<dbReference type="InterPro" id="IPR050086">
    <property type="entry name" value="MetN_ABC_transporter-like"/>
</dbReference>
<protein>
    <submittedName>
        <fullName evidence="14">Amino acid ABC transporter permease/ATP-binding protein</fullName>
    </submittedName>
</protein>
<evidence type="ECO:0000313" key="15">
    <source>
        <dbReference type="Proteomes" id="UP001500653"/>
    </source>
</evidence>
<keyword evidence="4 11" id="KW-0813">Transport</keyword>
<keyword evidence="5" id="KW-1003">Cell membrane</keyword>
<reference evidence="14 15" key="1">
    <citation type="journal article" date="2019" name="Int. J. Syst. Evol. Microbiol.">
        <title>The Global Catalogue of Microorganisms (GCM) 10K type strain sequencing project: providing services to taxonomists for standard genome sequencing and annotation.</title>
        <authorList>
            <consortium name="The Broad Institute Genomics Platform"/>
            <consortium name="The Broad Institute Genome Sequencing Center for Infectious Disease"/>
            <person name="Wu L."/>
            <person name="Ma J."/>
        </authorList>
    </citation>
    <scope>NUCLEOTIDE SEQUENCE [LARGE SCALE GENOMIC DNA]</scope>
    <source>
        <strain evidence="14 15">JCM 13023</strain>
    </source>
</reference>
<dbReference type="PROSITE" id="PS50928">
    <property type="entry name" value="ABC_TM1"/>
    <property type="match status" value="1"/>
</dbReference>
<evidence type="ECO:0000256" key="5">
    <source>
        <dbReference type="ARBA" id="ARBA00022475"/>
    </source>
</evidence>
<evidence type="ECO:0000259" key="13">
    <source>
        <dbReference type="PROSITE" id="PS50928"/>
    </source>
</evidence>
<dbReference type="Proteomes" id="UP001500653">
    <property type="component" value="Unassembled WGS sequence"/>
</dbReference>
<organism evidence="14 15">
    <name type="scientific">Prauserella halophila</name>
    <dbReference type="NCBI Taxonomy" id="185641"/>
    <lineage>
        <taxon>Bacteria</taxon>
        <taxon>Bacillati</taxon>
        <taxon>Actinomycetota</taxon>
        <taxon>Actinomycetes</taxon>
        <taxon>Pseudonocardiales</taxon>
        <taxon>Pseudonocardiaceae</taxon>
        <taxon>Prauserella</taxon>
    </lineage>
</organism>
<evidence type="ECO:0000256" key="2">
    <source>
        <dbReference type="ARBA" id="ARBA00004651"/>
    </source>
</evidence>
<keyword evidence="8" id="KW-0067">ATP-binding</keyword>
<dbReference type="SMART" id="SM00382">
    <property type="entry name" value="AAA"/>
    <property type="match status" value="1"/>
</dbReference>
<evidence type="ECO:0000256" key="10">
    <source>
        <dbReference type="ARBA" id="ARBA00023136"/>
    </source>
</evidence>
<dbReference type="CDD" id="cd03262">
    <property type="entry name" value="ABC_HisP_GlnQ"/>
    <property type="match status" value="1"/>
</dbReference>
<accession>A0ABN1W1L9</accession>
<keyword evidence="10 11" id="KW-0472">Membrane</keyword>
<dbReference type="InterPro" id="IPR010065">
    <property type="entry name" value="AA_ABC_transptr_permease_3TM"/>
</dbReference>
<feature type="transmembrane region" description="Helical" evidence="11">
    <location>
        <begin position="17"/>
        <end position="43"/>
    </location>
</feature>
<feature type="transmembrane region" description="Helical" evidence="11">
    <location>
        <begin position="194"/>
        <end position="216"/>
    </location>
</feature>
<dbReference type="Gene3D" id="1.10.3720.10">
    <property type="entry name" value="MetI-like"/>
    <property type="match status" value="1"/>
</dbReference>
<sequence length="514" mass="56464">MSFDWNYALSLLSFGDFWTACLVVVALSVASWLLGNAVGIVAAFMKESRIGPVRWLASGYVWLFRSLPLLVLLVFVYNLPQLFPGLADVLGSAFVVGLISLVLSEGAYMAEIHRGGLLSVRPDQREAAQALGLRYLTVQRLVVLPQAFRVAIPSLGNELTTIIKLSSLVSTISLTEILLVGQRLYTDNFKVLETMLMVAFYYVLIVSFFDIVRRLIENRLDVTRRKTAAVASADRTDRPVLLARPRREHTGTPVVRVEDVDKSFGDNTVLSDVDLDVHEGEVVVVIGPSGSGKTTLLRTLNHLESVDSGRVEINGALMGYKLDDSGKPHDLSDAEVSRQRREVGMVFQRFNLFPHRTSVENVLLAPTALRLRGAVDRAGALDLLERVGLREHADKYPHQLSGGQQQRVAIARAIAMNPKVLLFDEPTSALDPELVGEVLGTIADLADEGRTMVVVTHEMRLARDVADWVVFMEDGRVAAQGPPDEVLGTGATPRVARFLQQVDHTAPAAEEVRS</sequence>
<dbReference type="InterPro" id="IPR017871">
    <property type="entry name" value="ABC_transporter-like_CS"/>
</dbReference>
<evidence type="ECO:0000256" key="8">
    <source>
        <dbReference type="ARBA" id="ARBA00022840"/>
    </source>
</evidence>
<dbReference type="SUPFAM" id="SSF161098">
    <property type="entry name" value="MetI-like"/>
    <property type="match status" value="1"/>
</dbReference>
<dbReference type="PROSITE" id="PS00211">
    <property type="entry name" value="ABC_TRANSPORTER_1"/>
    <property type="match status" value="1"/>
</dbReference>
<name>A0ABN1W1L9_9PSEU</name>
<evidence type="ECO:0000256" key="3">
    <source>
        <dbReference type="ARBA" id="ARBA00005417"/>
    </source>
</evidence>
<keyword evidence="7" id="KW-0547">Nucleotide-binding</keyword>
<evidence type="ECO:0000256" key="7">
    <source>
        <dbReference type="ARBA" id="ARBA00022741"/>
    </source>
</evidence>
<evidence type="ECO:0000259" key="12">
    <source>
        <dbReference type="PROSITE" id="PS50893"/>
    </source>
</evidence>
<feature type="transmembrane region" description="Helical" evidence="11">
    <location>
        <begin position="89"/>
        <end position="108"/>
    </location>
</feature>
<dbReference type="Pfam" id="PF00005">
    <property type="entry name" value="ABC_tran"/>
    <property type="match status" value="1"/>
</dbReference>
<dbReference type="PANTHER" id="PTHR43166">
    <property type="entry name" value="AMINO ACID IMPORT ATP-BINDING PROTEIN"/>
    <property type="match status" value="1"/>
</dbReference>
<evidence type="ECO:0000256" key="9">
    <source>
        <dbReference type="ARBA" id="ARBA00022989"/>
    </source>
</evidence>
<comment type="subcellular location">
    <subcellularLocation>
        <location evidence="2 11">Cell membrane</location>
        <topology evidence="2 11">Multi-pass membrane protein</topology>
    </subcellularLocation>
    <subcellularLocation>
        <location evidence="1">Cell membrane</location>
        <topology evidence="1">Peripheral membrane protein</topology>
    </subcellularLocation>
</comment>
<feature type="domain" description="ABC transporter" evidence="12">
    <location>
        <begin position="255"/>
        <end position="499"/>
    </location>
</feature>
<dbReference type="InterPro" id="IPR035906">
    <property type="entry name" value="MetI-like_sf"/>
</dbReference>
<dbReference type="InterPro" id="IPR003593">
    <property type="entry name" value="AAA+_ATPase"/>
</dbReference>
<dbReference type="InterPro" id="IPR000515">
    <property type="entry name" value="MetI-like"/>
</dbReference>
<evidence type="ECO:0000256" key="11">
    <source>
        <dbReference type="RuleBase" id="RU363032"/>
    </source>
</evidence>
<comment type="similarity">
    <text evidence="11">Belongs to the binding-protein-dependent transport system permease family.</text>
</comment>
<evidence type="ECO:0000313" key="14">
    <source>
        <dbReference type="EMBL" id="GAA1231191.1"/>
    </source>
</evidence>
<dbReference type="PROSITE" id="PS50893">
    <property type="entry name" value="ABC_TRANSPORTER_2"/>
    <property type="match status" value="1"/>
</dbReference>
<dbReference type="Pfam" id="PF00528">
    <property type="entry name" value="BPD_transp_1"/>
    <property type="match status" value="1"/>
</dbReference>
<comment type="caution">
    <text evidence="14">The sequence shown here is derived from an EMBL/GenBank/DDBJ whole genome shotgun (WGS) entry which is preliminary data.</text>
</comment>
<dbReference type="InterPro" id="IPR027417">
    <property type="entry name" value="P-loop_NTPase"/>
</dbReference>
<dbReference type="PANTHER" id="PTHR43166:SF9">
    <property type="entry name" value="GLUTAMATE_ASPARTATE IMPORT ATP-BINDING PROTEIN GLTL"/>
    <property type="match status" value="1"/>
</dbReference>
<dbReference type="InterPro" id="IPR003439">
    <property type="entry name" value="ABC_transporter-like_ATP-bd"/>
</dbReference>
<feature type="transmembrane region" description="Helical" evidence="11">
    <location>
        <begin position="55"/>
        <end position="77"/>
    </location>
</feature>
<evidence type="ECO:0000256" key="6">
    <source>
        <dbReference type="ARBA" id="ARBA00022692"/>
    </source>
</evidence>
<evidence type="ECO:0000256" key="1">
    <source>
        <dbReference type="ARBA" id="ARBA00004202"/>
    </source>
</evidence>